<accession>A0A2M9ZPX5</accession>
<dbReference type="EMBL" id="NPDZ01000002">
    <property type="protein sequence ID" value="PJZ74116.1"/>
    <property type="molecule type" value="Genomic_DNA"/>
</dbReference>
<evidence type="ECO:0000313" key="3">
    <source>
        <dbReference type="Proteomes" id="UP000231962"/>
    </source>
</evidence>
<evidence type="ECO:0000313" key="1">
    <source>
        <dbReference type="EMBL" id="PJZ69015.1"/>
    </source>
</evidence>
<dbReference type="RefSeq" id="WP_100714520.1">
    <property type="nucleotide sequence ID" value="NZ_NPDY01000013.1"/>
</dbReference>
<dbReference type="Proteomes" id="UP000231990">
    <property type="component" value="Unassembled WGS sequence"/>
</dbReference>
<organism evidence="2 4">
    <name type="scientific">Leptospira perolatii</name>
    <dbReference type="NCBI Taxonomy" id="2023191"/>
    <lineage>
        <taxon>Bacteria</taxon>
        <taxon>Pseudomonadati</taxon>
        <taxon>Spirochaetota</taxon>
        <taxon>Spirochaetia</taxon>
        <taxon>Leptospirales</taxon>
        <taxon>Leptospiraceae</taxon>
        <taxon>Leptospira</taxon>
    </lineage>
</organism>
<proteinExistence type="predicted"/>
<comment type="caution">
    <text evidence="2">The sequence shown here is derived from an EMBL/GenBank/DDBJ whole genome shotgun (WGS) entry which is preliminary data.</text>
</comment>
<protein>
    <submittedName>
        <fullName evidence="2">Uncharacterized protein</fullName>
    </submittedName>
</protein>
<dbReference type="AlphaFoldDB" id="A0A2M9ZPX5"/>
<name>A0A2M9ZPX5_9LEPT</name>
<keyword evidence="3" id="KW-1185">Reference proteome</keyword>
<gene>
    <name evidence="1" type="ORF">CH360_13220</name>
    <name evidence="2" type="ORF">CH373_04110</name>
</gene>
<evidence type="ECO:0000313" key="4">
    <source>
        <dbReference type="Proteomes" id="UP000231990"/>
    </source>
</evidence>
<evidence type="ECO:0000313" key="2">
    <source>
        <dbReference type="EMBL" id="PJZ74116.1"/>
    </source>
</evidence>
<reference evidence="3 4" key="1">
    <citation type="submission" date="2017-07" db="EMBL/GenBank/DDBJ databases">
        <title>Leptospira spp. isolated from tropical soils.</title>
        <authorList>
            <person name="Thibeaux R."/>
            <person name="Iraola G."/>
            <person name="Ferres I."/>
            <person name="Bierque E."/>
            <person name="Girault D."/>
            <person name="Soupe-Gilbert M.-E."/>
            <person name="Picardeau M."/>
            <person name="Goarant C."/>
        </authorList>
    </citation>
    <scope>NUCLEOTIDE SEQUENCE [LARGE SCALE GENOMIC DNA]</scope>
    <source>
        <strain evidence="2 4">FH1-B-B1</strain>
        <strain evidence="1 3">FH1-B-C1</strain>
    </source>
</reference>
<dbReference type="EMBL" id="NPDY01000013">
    <property type="protein sequence ID" value="PJZ69015.1"/>
    <property type="molecule type" value="Genomic_DNA"/>
</dbReference>
<dbReference type="Proteomes" id="UP000231962">
    <property type="component" value="Unassembled WGS sequence"/>
</dbReference>
<sequence length="274" mass="32430">MKQRYLLLLFLGVLLVFGVSYYQTENKILRDAYHRFLGNLTQDFDQGGTSGGELDTGNSNSTSCAMVYKMQPDSYYVELHLISRERCKKEILFGTTLEEYRAIRLEKFKKYLEIVRLFPTECKETIHYLQEKIDHPNKITATFIQDYINRIRYYPVDHLLKETRSYLLNFNSDRYKPISQETLAGSQIGTFSESRRFSELHEAFKLQHDEQILETTCSNAVDRNLSTEFPEESYFWGFPIDSPRKFLYSNCYYGKYYDTPERQKLKCATLSEEF</sequence>